<dbReference type="Gene3D" id="3.10.450.620">
    <property type="entry name" value="JHP933, nucleotidyltransferase-like core domain"/>
    <property type="match status" value="1"/>
</dbReference>
<name>A0A2H0YM18_9BACT</name>
<dbReference type="Pfam" id="PF08843">
    <property type="entry name" value="AbiEii"/>
    <property type="match status" value="1"/>
</dbReference>
<dbReference type="Proteomes" id="UP000230088">
    <property type="component" value="Unassembled WGS sequence"/>
</dbReference>
<reference evidence="2" key="1">
    <citation type="submission" date="2017-09" db="EMBL/GenBank/DDBJ databases">
        <title>Depth-based differentiation of microbial function through sediment-hosted aquifers and enrichment of novel symbionts in the deep terrestrial subsurface.</title>
        <authorList>
            <person name="Probst A.J."/>
            <person name="Ladd B."/>
            <person name="Jarett J.K."/>
            <person name="Geller-Mcgrath D.E."/>
            <person name="Sieber C.M.K."/>
            <person name="Emerson J.B."/>
            <person name="Anantharaman K."/>
            <person name="Thomas B.C."/>
            <person name="Malmstrom R."/>
            <person name="Stieglmeier M."/>
            <person name="Klingl A."/>
            <person name="Woyke T."/>
            <person name="Ryan C.M."/>
            <person name="Banfield J.F."/>
        </authorList>
    </citation>
    <scope>NUCLEOTIDE SEQUENCE [LARGE SCALE GENOMIC DNA]</scope>
</reference>
<gene>
    <name evidence="1" type="ORF">COT33_01835</name>
</gene>
<dbReference type="InterPro" id="IPR014942">
    <property type="entry name" value="AbiEii"/>
</dbReference>
<dbReference type="EMBL" id="PEYD01000036">
    <property type="protein sequence ID" value="PIS39466.1"/>
    <property type="molecule type" value="Genomic_DNA"/>
</dbReference>
<organism evidence="1 2">
    <name type="scientific">Candidatus Nealsonbacteria bacterium CG08_land_8_20_14_0_20_38_20</name>
    <dbReference type="NCBI Taxonomy" id="1974705"/>
    <lineage>
        <taxon>Bacteria</taxon>
        <taxon>Candidatus Nealsoniibacteriota</taxon>
    </lineage>
</organism>
<evidence type="ECO:0008006" key="3">
    <source>
        <dbReference type="Google" id="ProtNLM"/>
    </source>
</evidence>
<evidence type="ECO:0000313" key="2">
    <source>
        <dbReference type="Proteomes" id="UP000230088"/>
    </source>
</evidence>
<proteinExistence type="predicted"/>
<accession>A0A2H0YM18</accession>
<comment type="caution">
    <text evidence="1">The sequence shown here is derived from an EMBL/GenBank/DDBJ whole genome shotgun (WGS) entry which is preliminary data.</text>
</comment>
<sequence>MILPDPKEAIHKSWLYRLLSAIYDNQILADSLYFKGGTCAAMLGYLDRFSIDLDFDYMKKKSEMKIARKELESEFEKLGLAVKDKSQNTLQYFLRYPTKPNLRNTIKVDATFPPPAANVYQPFRLSDIDRIVNCQTVETMFANKLVALIDRWEKNGSIAGRDLYDIHHFFMEGFRYNKGVIIERRNSDLVSFFQELAVFIEKRINQTVINQDLNSLLSPDKFQKIRKILKRETLMFLRDELKRIE</sequence>
<evidence type="ECO:0000313" key="1">
    <source>
        <dbReference type="EMBL" id="PIS39466.1"/>
    </source>
</evidence>
<protein>
    <recommendedName>
        <fullName evidence="3">Nucleotidyl transferase AbiEii/AbiGii toxin family protein</fullName>
    </recommendedName>
</protein>
<dbReference type="AlphaFoldDB" id="A0A2H0YM18"/>